<evidence type="ECO:0000256" key="5">
    <source>
        <dbReference type="ARBA" id="ARBA00023004"/>
    </source>
</evidence>
<gene>
    <name evidence="8" type="ordered locus">Pisl_0198</name>
</gene>
<dbReference type="SUPFAM" id="SSF46548">
    <property type="entry name" value="alpha-helical ferredoxin"/>
    <property type="match status" value="1"/>
</dbReference>
<dbReference type="PANTHER" id="PTHR43551">
    <property type="entry name" value="FUMARATE REDUCTASE IRON-SULFUR SUBUNIT"/>
    <property type="match status" value="1"/>
</dbReference>
<dbReference type="RefSeq" id="WP_011761957.1">
    <property type="nucleotide sequence ID" value="NC_008701.1"/>
</dbReference>
<dbReference type="AlphaFoldDB" id="A1RQZ8"/>
<sequence length="431" mass="48034">MLTVPKLNSVTLHYFENCVGCAACAPSCPYFYVDERYSPVEKAEFLREMLRAKYTLAGRLFGRFVGARMPKSEDEMWKILEFAYRCTNCGHCYVTCPFGIDSGAMVRLLRQALYSTGIAPTLMKQFAGFEGSGQYLQHPSVKAMWEAFMTEVAKLGAPVDKKGARVLLMISVMDVVLLKDTVLNTIKILKKVGEDFTIPSRPLGVRPPIGAVVGDPAAQKTAIEDVVKYAESISPQILVTIDGGFVYPNLRFEATNLLRRKFSFKVYHITELLAEYLREGKLKLKKTGAKVTWHDPCQLGRRAGVFEEPREVLKAFTDYRDLPHNRANSLCCGGGDGINCLTKEMHMAMGKLLGMDIWGMLSAREKEFVEKSEDAYKKAIRRKMDDVKKSGAEVVVTACPVGIETIRLGTQLYGVNAKVVHIVDLVAEALE</sequence>
<dbReference type="PROSITE" id="PS00198">
    <property type="entry name" value="4FE4S_FER_1"/>
    <property type="match status" value="1"/>
</dbReference>
<accession>A1RQZ8</accession>
<keyword evidence="2" id="KW-0004">4Fe-4S</keyword>
<dbReference type="STRING" id="384616.Pisl_0198"/>
<dbReference type="GO" id="GO:0016491">
    <property type="term" value="F:oxidoreductase activity"/>
    <property type="evidence" value="ECO:0007669"/>
    <property type="project" value="UniProtKB-ARBA"/>
</dbReference>
<dbReference type="EMBL" id="CP000504">
    <property type="protein sequence ID" value="ABL87380.1"/>
    <property type="molecule type" value="Genomic_DNA"/>
</dbReference>
<dbReference type="PROSITE" id="PS51379">
    <property type="entry name" value="4FE4S_FER_2"/>
    <property type="match status" value="2"/>
</dbReference>
<keyword evidence="4" id="KW-0249">Electron transport</keyword>
<protein>
    <submittedName>
        <fullName evidence="8">4Fe-4S ferredoxin, iron-sulfur binding domain protein</fullName>
    </submittedName>
</protein>
<feature type="domain" description="4Fe-4S ferredoxin-type" evidence="7">
    <location>
        <begin position="8"/>
        <end position="38"/>
    </location>
</feature>
<evidence type="ECO:0000313" key="8">
    <source>
        <dbReference type="EMBL" id="ABL87380.1"/>
    </source>
</evidence>
<dbReference type="InterPro" id="IPR017900">
    <property type="entry name" value="4Fe4S_Fe_S_CS"/>
</dbReference>
<evidence type="ECO:0000256" key="4">
    <source>
        <dbReference type="ARBA" id="ARBA00022982"/>
    </source>
</evidence>
<keyword evidence="6" id="KW-0411">Iron-sulfur</keyword>
<proteinExistence type="predicted"/>
<dbReference type="Proteomes" id="UP000002595">
    <property type="component" value="Chromosome"/>
</dbReference>
<evidence type="ECO:0000256" key="3">
    <source>
        <dbReference type="ARBA" id="ARBA00022723"/>
    </source>
</evidence>
<dbReference type="GeneID" id="4616529"/>
<feature type="domain" description="4Fe-4S ferredoxin-type" evidence="7">
    <location>
        <begin position="77"/>
        <end position="100"/>
    </location>
</feature>
<dbReference type="Pfam" id="PF02754">
    <property type="entry name" value="CCG"/>
    <property type="match status" value="1"/>
</dbReference>
<dbReference type="HOGENOM" id="CLU_023081_6_0_2"/>
<keyword evidence="3" id="KW-0479">Metal-binding</keyword>
<dbReference type="Pfam" id="PF13183">
    <property type="entry name" value="Fer4_8"/>
    <property type="match status" value="1"/>
</dbReference>
<dbReference type="GO" id="GO:0051539">
    <property type="term" value="F:4 iron, 4 sulfur cluster binding"/>
    <property type="evidence" value="ECO:0007669"/>
    <property type="project" value="UniProtKB-KW"/>
</dbReference>
<evidence type="ECO:0000313" key="9">
    <source>
        <dbReference type="Proteomes" id="UP000002595"/>
    </source>
</evidence>
<name>A1RQZ8_PYRIL</name>
<dbReference type="OrthoDB" id="42878at2157"/>
<evidence type="ECO:0000256" key="2">
    <source>
        <dbReference type="ARBA" id="ARBA00022485"/>
    </source>
</evidence>
<keyword evidence="9" id="KW-1185">Reference proteome</keyword>
<keyword evidence="5" id="KW-0408">Iron</keyword>
<evidence type="ECO:0000256" key="1">
    <source>
        <dbReference type="ARBA" id="ARBA00022448"/>
    </source>
</evidence>
<dbReference type="GO" id="GO:0046872">
    <property type="term" value="F:metal ion binding"/>
    <property type="evidence" value="ECO:0007669"/>
    <property type="project" value="UniProtKB-KW"/>
</dbReference>
<evidence type="ECO:0000256" key="6">
    <source>
        <dbReference type="ARBA" id="ARBA00023014"/>
    </source>
</evidence>
<reference evidence="8" key="1">
    <citation type="submission" date="2006-12" db="EMBL/GenBank/DDBJ databases">
        <title>Complete sequence of Pyrobaculum islandicum DSM 4184.</title>
        <authorList>
            <person name="Copeland A."/>
            <person name="Lucas S."/>
            <person name="Lapidus A."/>
            <person name="Barry K."/>
            <person name="Detter J.C."/>
            <person name="Glavina del Rio T."/>
            <person name="Dalin E."/>
            <person name="Tice H."/>
            <person name="Pitluck S."/>
            <person name="Meincke L."/>
            <person name="Brettin T."/>
            <person name="Bruce D."/>
            <person name="Han C."/>
            <person name="Tapia R."/>
            <person name="Gilna P."/>
            <person name="Schmutz J."/>
            <person name="Larimer F."/>
            <person name="Land M."/>
            <person name="Hauser L."/>
            <person name="Kyrpides N."/>
            <person name="Mikhailova N."/>
            <person name="Cozen A.E."/>
            <person name="Fitz-Gibbon S.T."/>
            <person name="House C.H."/>
            <person name="Saltikov C."/>
            <person name="Lowe T."/>
            <person name="Richardson P."/>
        </authorList>
    </citation>
    <scope>NUCLEOTIDE SEQUENCE [LARGE SCALE GENOMIC DNA]</scope>
    <source>
        <strain evidence="8">DSM 4184</strain>
    </source>
</reference>
<dbReference type="InterPro" id="IPR004017">
    <property type="entry name" value="Cys_rich_dom"/>
</dbReference>
<dbReference type="InterPro" id="IPR009051">
    <property type="entry name" value="Helical_ferredxn"/>
</dbReference>
<dbReference type="eggNOG" id="arCOG00333">
    <property type="taxonomic scope" value="Archaea"/>
</dbReference>
<keyword evidence="1" id="KW-0813">Transport</keyword>
<dbReference type="KEGG" id="pis:Pisl_0198"/>
<dbReference type="PANTHER" id="PTHR43551:SF1">
    <property type="entry name" value="HETERODISULFIDE REDUCTASE"/>
    <property type="match status" value="1"/>
</dbReference>
<dbReference type="Gene3D" id="1.10.1060.10">
    <property type="entry name" value="Alpha-helical ferredoxin"/>
    <property type="match status" value="1"/>
</dbReference>
<evidence type="ECO:0000259" key="7">
    <source>
        <dbReference type="PROSITE" id="PS51379"/>
    </source>
</evidence>
<organism evidence="8 9">
    <name type="scientific">Pyrobaculum islandicum (strain DSM 4184 / JCM 9189 / GEO3)</name>
    <dbReference type="NCBI Taxonomy" id="384616"/>
    <lineage>
        <taxon>Archaea</taxon>
        <taxon>Thermoproteota</taxon>
        <taxon>Thermoprotei</taxon>
        <taxon>Thermoproteales</taxon>
        <taxon>Thermoproteaceae</taxon>
        <taxon>Pyrobaculum</taxon>
    </lineage>
</organism>
<dbReference type="InterPro" id="IPR017896">
    <property type="entry name" value="4Fe4S_Fe-S-bd"/>
</dbReference>